<evidence type="ECO:0000313" key="2">
    <source>
        <dbReference type="EMBL" id="QHJ73863.1"/>
    </source>
</evidence>
<reference evidence="2 3" key="1">
    <citation type="submission" date="2019-12" db="EMBL/GenBank/DDBJ databases">
        <title>The Isolation and Genome Sequencing of Six Novel Lytic Bacteriophages from the Rumen Active Against Butyrivibrio fibrisolvens.</title>
        <authorList>
            <person name="Friedersdorff J.C.A."/>
            <person name="Kingston-Smith A.H."/>
            <person name="Pachebat J.A."/>
            <person name="Rooke D."/>
            <person name="Creevey C.J."/>
        </authorList>
    </citation>
    <scope>NUCLEOTIDE SEQUENCE [LARGE SCALE GENOMIC DNA]</scope>
</reference>
<organism evidence="2 3">
    <name type="scientific">Butyrivibrio phage Idris</name>
    <dbReference type="NCBI Taxonomy" id="2696360"/>
    <lineage>
        <taxon>Viruses</taxon>
        <taxon>Duplodnaviria</taxon>
        <taxon>Heunggongvirae</taxon>
        <taxon>Uroviricota</taxon>
        <taxon>Caudoviricetes</taxon>
        <taxon>Arawnvirus</taxon>
        <taxon>Arawnvirus arawn</taxon>
    </lineage>
</organism>
<name>A0A6B9SRX8_9CAUD</name>
<accession>A0A6B9SRX8</accession>
<dbReference type="InterPro" id="IPR056906">
    <property type="entry name" value="ORF2/G2P_dom"/>
</dbReference>
<dbReference type="Pfam" id="PF23343">
    <property type="entry name" value="REP_ORF2-G2P"/>
    <property type="match status" value="1"/>
</dbReference>
<dbReference type="EMBL" id="MN882554">
    <property type="protein sequence ID" value="QHJ73863.1"/>
    <property type="molecule type" value="Genomic_DNA"/>
</dbReference>
<evidence type="ECO:0000259" key="1">
    <source>
        <dbReference type="Pfam" id="PF23343"/>
    </source>
</evidence>
<feature type="domain" description="Replication-associated protein ORF2/G2P" evidence="1">
    <location>
        <begin position="83"/>
        <end position="175"/>
    </location>
</feature>
<evidence type="ECO:0000313" key="3">
    <source>
        <dbReference type="Proteomes" id="UP000464827"/>
    </source>
</evidence>
<protein>
    <recommendedName>
        <fullName evidence="1">Replication-associated protein ORF2/G2P domain-containing protein</fullName>
    </recommendedName>
</protein>
<sequence>MPYVKRTTQAGKTIEVEYYYTSQYNRKGQCRADKVKPTKEAQKKINNKQAERKLRLLLNANFGYGDYHVILDYIRQEGKPDRTKEEMQTDIAKFLRELRKLYKKAGKELKYVHVMEIGKKGARHHHLVINKLDTELLQQAWYKAYEGHNRVKVFPLDDTGNYADLAAYLIKYTSEHRRDEGALMGKRYNCSRNLVHPEPKYEICTSKAYFRVRDNIKAPKGYYIPADSIEQGVTSPEYYGYGWFRYTMVRLE</sequence>
<dbReference type="Proteomes" id="UP000464827">
    <property type="component" value="Segment"/>
</dbReference>
<proteinExistence type="predicted"/>